<dbReference type="InterPro" id="IPR009057">
    <property type="entry name" value="Homeodomain-like_sf"/>
</dbReference>
<dbReference type="EMBL" id="SACM01000005">
    <property type="protein sequence ID" value="RVT82965.1"/>
    <property type="molecule type" value="Genomic_DNA"/>
</dbReference>
<dbReference type="GO" id="GO:0000156">
    <property type="term" value="F:phosphorelay response regulator activity"/>
    <property type="evidence" value="ECO:0007669"/>
    <property type="project" value="TreeGrafter"/>
</dbReference>
<dbReference type="InterPro" id="IPR011006">
    <property type="entry name" value="CheY-like_superfamily"/>
</dbReference>
<keyword evidence="2" id="KW-0597">Phosphoprotein</keyword>
<evidence type="ECO:0000256" key="3">
    <source>
        <dbReference type="SAM" id="MobiDB-lite"/>
    </source>
</evidence>
<evidence type="ECO:0000313" key="5">
    <source>
        <dbReference type="EMBL" id="RVT82965.1"/>
    </source>
</evidence>
<dbReference type="GO" id="GO:0000976">
    <property type="term" value="F:transcription cis-regulatory region binding"/>
    <property type="evidence" value="ECO:0007669"/>
    <property type="project" value="TreeGrafter"/>
</dbReference>
<gene>
    <name evidence="5" type="ORF">EOD73_15495</name>
</gene>
<dbReference type="SUPFAM" id="SSF52172">
    <property type="entry name" value="CheY-like"/>
    <property type="match status" value="1"/>
</dbReference>
<feature type="domain" description="Response regulatory" evidence="4">
    <location>
        <begin position="31"/>
        <end position="150"/>
    </location>
</feature>
<dbReference type="OrthoDB" id="9154941at2"/>
<evidence type="ECO:0000256" key="2">
    <source>
        <dbReference type="PROSITE-ProRule" id="PRU00169"/>
    </source>
</evidence>
<dbReference type="GO" id="GO:0006355">
    <property type="term" value="P:regulation of DNA-templated transcription"/>
    <property type="evidence" value="ECO:0007669"/>
    <property type="project" value="TreeGrafter"/>
</dbReference>
<organism evidence="5 6">
    <name type="scientific">Inhella crocodyli</name>
    <dbReference type="NCBI Taxonomy" id="2499851"/>
    <lineage>
        <taxon>Bacteria</taxon>
        <taxon>Pseudomonadati</taxon>
        <taxon>Pseudomonadota</taxon>
        <taxon>Betaproteobacteria</taxon>
        <taxon>Burkholderiales</taxon>
        <taxon>Sphaerotilaceae</taxon>
        <taxon>Inhella</taxon>
    </lineage>
</organism>
<evidence type="ECO:0000313" key="6">
    <source>
        <dbReference type="Proteomes" id="UP000288587"/>
    </source>
</evidence>
<dbReference type="PRINTS" id="PR01590">
    <property type="entry name" value="HTHFIS"/>
</dbReference>
<dbReference type="Pfam" id="PF02954">
    <property type="entry name" value="HTH_8"/>
    <property type="match status" value="1"/>
</dbReference>
<keyword evidence="1" id="KW-0238">DNA-binding</keyword>
<dbReference type="InterPro" id="IPR039420">
    <property type="entry name" value="WalR-like"/>
</dbReference>
<dbReference type="InterPro" id="IPR002197">
    <property type="entry name" value="HTH_Fis"/>
</dbReference>
<name>A0A437LC22_9BURK</name>
<dbReference type="Gene3D" id="1.10.10.60">
    <property type="entry name" value="Homeodomain-like"/>
    <property type="match status" value="1"/>
</dbReference>
<keyword evidence="6" id="KW-1185">Reference proteome</keyword>
<dbReference type="SUPFAM" id="SSF46689">
    <property type="entry name" value="Homeodomain-like"/>
    <property type="match status" value="1"/>
</dbReference>
<protein>
    <submittedName>
        <fullName evidence="5">Response regulator</fullName>
    </submittedName>
</protein>
<dbReference type="GO" id="GO:0005829">
    <property type="term" value="C:cytosol"/>
    <property type="evidence" value="ECO:0007669"/>
    <property type="project" value="TreeGrafter"/>
</dbReference>
<dbReference type="PANTHER" id="PTHR48111">
    <property type="entry name" value="REGULATOR OF RPOS"/>
    <property type="match status" value="1"/>
</dbReference>
<dbReference type="Gene3D" id="3.40.50.2300">
    <property type="match status" value="1"/>
</dbReference>
<evidence type="ECO:0000256" key="1">
    <source>
        <dbReference type="ARBA" id="ARBA00023125"/>
    </source>
</evidence>
<proteinExistence type="predicted"/>
<feature type="region of interest" description="Disordered" evidence="3">
    <location>
        <begin position="154"/>
        <end position="175"/>
    </location>
</feature>
<dbReference type="Proteomes" id="UP000288587">
    <property type="component" value="Unassembled WGS sequence"/>
</dbReference>
<accession>A0A437LC22</accession>
<dbReference type="PANTHER" id="PTHR48111:SF50">
    <property type="entry name" value="KDP OPERON TRANSCRIPTIONAL REGULATORY PROTEIN KDPE"/>
    <property type="match status" value="1"/>
</dbReference>
<sequence length="217" mass="22812">MAPEGCPLSDRALARASRASEDGAVTPELRPIVLLDDDPDVGLAAQLLLQRRVAPVTVLQRPAELFAALDRLRPGVLLLDLNFGPGRTDGAQGLRLLAEVLASAHAPAVVVMTAYADIDLAVQALKRGAFDFVTKPWDNVRLVATCHEALARAQPGAAPPAMSATEPPTEAPRSLAAQERAAVLAAVSEAQGNLSEAARSLGLSRAALYRRLDKHGL</sequence>
<dbReference type="Pfam" id="PF00072">
    <property type="entry name" value="Response_reg"/>
    <property type="match status" value="1"/>
</dbReference>
<dbReference type="InterPro" id="IPR001789">
    <property type="entry name" value="Sig_transdc_resp-reg_receiver"/>
</dbReference>
<dbReference type="GO" id="GO:0032993">
    <property type="term" value="C:protein-DNA complex"/>
    <property type="evidence" value="ECO:0007669"/>
    <property type="project" value="TreeGrafter"/>
</dbReference>
<dbReference type="SMART" id="SM00448">
    <property type="entry name" value="REC"/>
    <property type="match status" value="1"/>
</dbReference>
<comment type="caution">
    <text evidence="5">The sequence shown here is derived from an EMBL/GenBank/DDBJ whole genome shotgun (WGS) entry which is preliminary data.</text>
</comment>
<dbReference type="AlphaFoldDB" id="A0A437LC22"/>
<evidence type="ECO:0000259" key="4">
    <source>
        <dbReference type="PROSITE" id="PS50110"/>
    </source>
</evidence>
<feature type="modified residue" description="4-aspartylphosphate" evidence="2">
    <location>
        <position position="80"/>
    </location>
</feature>
<reference evidence="5 6" key="1">
    <citation type="submission" date="2019-01" db="EMBL/GenBank/DDBJ databases">
        <authorList>
            <person name="Chen W.-M."/>
        </authorList>
    </citation>
    <scope>NUCLEOTIDE SEQUENCE [LARGE SCALE GENOMIC DNA]</scope>
    <source>
        <strain evidence="5 6">CCP-18</strain>
    </source>
</reference>
<dbReference type="PROSITE" id="PS50110">
    <property type="entry name" value="RESPONSE_REGULATORY"/>
    <property type="match status" value="1"/>
</dbReference>